<dbReference type="InterPro" id="IPR029063">
    <property type="entry name" value="SAM-dependent_MTases_sf"/>
</dbReference>
<dbReference type="InterPro" id="IPR008884">
    <property type="entry name" value="TylF_MeTrfase"/>
</dbReference>
<dbReference type="PANTHER" id="PTHR40036">
    <property type="entry name" value="MACROCIN O-METHYLTRANSFERASE"/>
    <property type="match status" value="1"/>
</dbReference>
<dbReference type="GO" id="GO:0008168">
    <property type="term" value="F:methyltransferase activity"/>
    <property type="evidence" value="ECO:0007669"/>
    <property type="project" value="UniProtKB-KW"/>
</dbReference>
<dbReference type="PANTHER" id="PTHR40036:SF1">
    <property type="entry name" value="MACROCIN O-METHYLTRANSFERASE"/>
    <property type="match status" value="1"/>
</dbReference>
<evidence type="ECO:0000313" key="1">
    <source>
        <dbReference type="EMBL" id="AGC71879.1"/>
    </source>
</evidence>
<sequence length="241" mass="27497">MSAKLQAKLGDDRYEFDGLQTAHNHDFMVDERFKSAYRRGVKAAGNDYQWYWRVHIGLWAAATAIKLCGDFVECGVNRGFLSSAIMQQHDWDTTQRTFYLLDTFQGIDVKYLNEHEIEGGVLERNQIEINRGFYTQNLKEVEDNFAEWKNIKFVVGSIPQTLQKITSKQIAFLHIDLNCTEPEVAALDYLWPKLVCGAVVLLDDYAYFGYQPQKDGLDAWAVSRNIAIASLPTGQGLIIKT</sequence>
<dbReference type="Gene3D" id="3.40.50.150">
    <property type="entry name" value="Vaccinia Virus protein VP39"/>
    <property type="match status" value="1"/>
</dbReference>
<dbReference type="Pfam" id="PF05711">
    <property type="entry name" value="TylF"/>
    <property type="match status" value="1"/>
</dbReference>
<dbReference type="AlphaFoldDB" id="L7VWE5"/>
<keyword evidence="1" id="KW-0489">Methyltransferase</keyword>
<proteinExistence type="predicted"/>
<organism evidence="1">
    <name type="scientific">uncultured bacterium A1Q1_fos_4</name>
    <dbReference type="NCBI Taxonomy" id="1256574"/>
    <lineage>
        <taxon>Bacteria</taxon>
        <taxon>environmental samples</taxon>
    </lineage>
</organism>
<dbReference type="GO" id="GO:0032259">
    <property type="term" value="P:methylation"/>
    <property type="evidence" value="ECO:0007669"/>
    <property type="project" value="UniProtKB-KW"/>
</dbReference>
<dbReference type="EMBL" id="JX649886">
    <property type="protein sequence ID" value="AGC71879.1"/>
    <property type="molecule type" value="Genomic_DNA"/>
</dbReference>
<accession>L7VWE5</accession>
<reference evidence="1" key="1">
    <citation type="submission" date="2012-09" db="EMBL/GenBank/DDBJ databases">
        <title>Metagenomic Characterization of a Microbial Community in Wastewater Detects High Levels of Antibiotic Resistance.</title>
        <authorList>
            <person name="Abrams M."/>
            <person name="Caldwell A."/>
            <person name="Vandaei E."/>
            <person name="Lee W."/>
            <person name="Perrott J."/>
            <person name="Khan S.Y."/>
            <person name="Ta J."/>
            <person name="Romero D."/>
            <person name="Nguyen V."/>
            <person name="Pourmand N."/>
            <person name="Ouverney C.C."/>
        </authorList>
    </citation>
    <scope>NUCLEOTIDE SEQUENCE</scope>
</reference>
<protein>
    <submittedName>
        <fullName evidence="1">Methyltransferase</fullName>
    </submittedName>
</protein>
<name>L7VWE5_9BACT</name>
<keyword evidence="1" id="KW-0808">Transferase</keyword>